<proteinExistence type="predicted"/>
<gene>
    <name evidence="1" type="ORF">MELLADRAFT_89590</name>
</gene>
<evidence type="ECO:0000313" key="1">
    <source>
        <dbReference type="EMBL" id="EGG04078.1"/>
    </source>
</evidence>
<accession>F4RTW9</accession>
<organism evidence="2">
    <name type="scientific">Melampsora larici-populina (strain 98AG31 / pathotype 3-4-7)</name>
    <name type="common">Poplar leaf rust fungus</name>
    <dbReference type="NCBI Taxonomy" id="747676"/>
    <lineage>
        <taxon>Eukaryota</taxon>
        <taxon>Fungi</taxon>
        <taxon>Dikarya</taxon>
        <taxon>Basidiomycota</taxon>
        <taxon>Pucciniomycotina</taxon>
        <taxon>Pucciniomycetes</taxon>
        <taxon>Pucciniales</taxon>
        <taxon>Melampsoraceae</taxon>
        <taxon>Melampsora</taxon>
    </lineage>
</organism>
<dbReference type="HOGENOM" id="CLU_097631_0_0_1"/>
<dbReference type="InParanoid" id="F4RTW9"/>
<dbReference type="KEGG" id="mlr:MELLADRAFT_89590"/>
<protein>
    <submittedName>
        <fullName evidence="1">Uncharacterized protein</fullName>
    </submittedName>
</protein>
<dbReference type="AlphaFoldDB" id="F4RTW9"/>
<evidence type="ECO:0000313" key="2">
    <source>
        <dbReference type="Proteomes" id="UP000001072"/>
    </source>
</evidence>
<dbReference type="Proteomes" id="UP000001072">
    <property type="component" value="Unassembled WGS sequence"/>
</dbReference>
<dbReference type="EMBL" id="GL883120">
    <property type="protein sequence ID" value="EGG04078.1"/>
    <property type="molecule type" value="Genomic_DNA"/>
</dbReference>
<sequence length="241" mass="27326">MPLPTLMFAILPNLDDATRVDPTEDGAGWHTSNTHLTLKAPDGGHVFEPLTALGYVRPDHKLERAKAYSIIGPFGHDVISGKSIIEHCRDTKKEVIINPQEYEHLAGKAVVNGLGMIVDFYFEDVDDVTGWELTVNAKHDWFDPRVSRFKQIVVHYAATESSRFWPIQTEELKEFVITYHFVLFTPISFDWPQIAVGAKMMLHGSVIRKDPISGWFIVKSEFVNHLLVFWNGSLLPDQLLS</sequence>
<dbReference type="VEuPathDB" id="FungiDB:MELLADRAFT_89590"/>
<keyword evidence="2" id="KW-1185">Reference proteome</keyword>
<reference evidence="2" key="1">
    <citation type="journal article" date="2011" name="Proc. Natl. Acad. Sci. U.S.A.">
        <title>Obligate biotrophy features unraveled by the genomic analysis of rust fungi.</title>
        <authorList>
            <person name="Duplessis S."/>
            <person name="Cuomo C.A."/>
            <person name="Lin Y.-C."/>
            <person name="Aerts A."/>
            <person name="Tisserant E."/>
            <person name="Veneault-Fourrey C."/>
            <person name="Joly D.L."/>
            <person name="Hacquard S."/>
            <person name="Amselem J."/>
            <person name="Cantarel B.L."/>
            <person name="Chiu R."/>
            <person name="Coutinho P.M."/>
            <person name="Feau N."/>
            <person name="Field M."/>
            <person name="Frey P."/>
            <person name="Gelhaye E."/>
            <person name="Goldberg J."/>
            <person name="Grabherr M.G."/>
            <person name="Kodira C.D."/>
            <person name="Kohler A."/>
            <person name="Kuees U."/>
            <person name="Lindquist E.A."/>
            <person name="Lucas S.M."/>
            <person name="Mago R."/>
            <person name="Mauceli E."/>
            <person name="Morin E."/>
            <person name="Murat C."/>
            <person name="Pangilinan J.L."/>
            <person name="Park R."/>
            <person name="Pearson M."/>
            <person name="Quesneville H."/>
            <person name="Rouhier N."/>
            <person name="Sakthikumar S."/>
            <person name="Salamov A.A."/>
            <person name="Schmutz J."/>
            <person name="Selles B."/>
            <person name="Shapiro H."/>
            <person name="Tanguay P."/>
            <person name="Tuskan G.A."/>
            <person name="Henrissat B."/>
            <person name="Van de Peer Y."/>
            <person name="Rouze P."/>
            <person name="Ellis J.G."/>
            <person name="Dodds P.N."/>
            <person name="Schein J.E."/>
            <person name="Zhong S."/>
            <person name="Hamelin R.C."/>
            <person name="Grigoriev I.V."/>
            <person name="Szabo L.J."/>
            <person name="Martin F."/>
        </authorList>
    </citation>
    <scope>NUCLEOTIDE SEQUENCE [LARGE SCALE GENOMIC DNA]</scope>
    <source>
        <strain evidence="2">98AG31 / pathotype 3-4-7</strain>
    </source>
</reference>
<dbReference type="RefSeq" id="XP_007412539.1">
    <property type="nucleotide sequence ID" value="XM_007412477.1"/>
</dbReference>
<name>F4RTW9_MELLP</name>
<dbReference type="GeneID" id="18935251"/>